<feature type="region of interest" description="Disordered" evidence="3">
    <location>
        <begin position="128"/>
        <end position="151"/>
    </location>
</feature>
<dbReference type="OrthoDB" id="674963at2759"/>
<accession>E4XH73</accession>
<dbReference type="Proteomes" id="UP000001307">
    <property type="component" value="Unassembled WGS sequence"/>
</dbReference>
<keyword evidence="1" id="KW-0539">Nucleus</keyword>
<keyword evidence="1" id="KW-0508">mRNA splicing</keyword>
<dbReference type="GO" id="GO:0071006">
    <property type="term" value="C:U2-type catalytic step 1 spliceosome"/>
    <property type="evidence" value="ECO:0007669"/>
    <property type="project" value="UniProtKB-UniRule"/>
</dbReference>
<sequence length="316" mass="36472">MGDHKCMNEYYPPDYDPDKLPRLKTMKNLPGGQGRDRIMEIRTMLPWNIRCNTCGHYMYRGTKFNSRVEAATDYPKYLEYITIRRFYIRCTNCVSNITFITDPEAIDYAMEAGATRLFETRRLNATLEKEEKEKREKDAKENPMAALEKRTQDSQKEMLLMDRLSELTEERKAKLKISDNHLLSNIREGAEERIKREEDLLTKAARQVMRKEEELDEDEPEFETFKKILEDRKRKTEMAPPGVPGKKKKTVDNKKALSKGFGGIKVKGKSITKNEISSETSQETTPESQNCPLPSNEPPSSSNPFGLDYASDSDSD</sequence>
<protein>
    <recommendedName>
        <fullName evidence="1">Splicing factor YJU2</fullName>
    </recommendedName>
</protein>
<keyword evidence="1" id="KW-0479">Metal-binding</keyword>
<evidence type="ECO:0000256" key="1">
    <source>
        <dbReference type="HAMAP-Rule" id="MF_03226"/>
    </source>
</evidence>
<evidence type="ECO:0000256" key="3">
    <source>
        <dbReference type="SAM" id="MobiDB-lite"/>
    </source>
</evidence>
<gene>
    <name evidence="4" type="ORF">GSOID_T00010843001</name>
</gene>
<feature type="binding site" evidence="1">
    <location>
        <position position="54"/>
    </location>
    <ligand>
        <name>Zn(2+)</name>
        <dbReference type="ChEBI" id="CHEBI:29105"/>
    </ligand>
</feature>
<keyword evidence="1" id="KW-0862">Zinc</keyword>
<dbReference type="InterPro" id="IPR043701">
    <property type="entry name" value="Yju2"/>
</dbReference>
<evidence type="ECO:0000313" key="4">
    <source>
        <dbReference type="EMBL" id="CBY10021.1"/>
    </source>
</evidence>
<keyword evidence="5" id="KW-1185">Reference proteome</keyword>
<feature type="binding site" evidence="1">
    <location>
        <position position="90"/>
    </location>
    <ligand>
        <name>Zn(2+)</name>
        <dbReference type="ChEBI" id="CHEBI:29105"/>
    </ligand>
</feature>
<evidence type="ECO:0000313" key="5">
    <source>
        <dbReference type="Proteomes" id="UP000001307"/>
    </source>
</evidence>
<dbReference type="AlphaFoldDB" id="E4XH73"/>
<comment type="subunit">
    <text evidence="1">Component of the spliceosome. Present in the activated B complex, the catalytically activated B* complex which catalyzes the branching, the catalytic step 1 C complex catalyzing the exon ligation, and the postcatalytic P complex containing the ligated exons (mRNA) and the excised lariat intron.</text>
</comment>
<feature type="binding site" evidence="1">
    <location>
        <position position="93"/>
    </location>
    <ligand>
        <name>Zn(2+)</name>
        <dbReference type="ChEBI" id="CHEBI:29105"/>
    </ligand>
</feature>
<dbReference type="GO" id="GO:0000349">
    <property type="term" value="P:generation of catalytic spliceosome for first transesterification step"/>
    <property type="evidence" value="ECO:0007669"/>
    <property type="project" value="UniProtKB-UniRule"/>
</dbReference>
<feature type="compositionally biased region" description="Low complexity" evidence="3">
    <location>
        <begin position="275"/>
        <end position="288"/>
    </location>
</feature>
<comment type="subcellular location">
    <subcellularLocation>
        <location evidence="1">Nucleus</location>
    </subcellularLocation>
</comment>
<name>E4XH73_OIKDI</name>
<keyword evidence="2" id="KW-0175">Coiled coil</keyword>
<dbReference type="Pfam" id="PF04502">
    <property type="entry name" value="Saf4_Yju2"/>
    <property type="match status" value="1"/>
</dbReference>
<feature type="coiled-coil region" evidence="2">
    <location>
        <begin position="187"/>
        <end position="214"/>
    </location>
</feature>
<dbReference type="GO" id="GO:0046872">
    <property type="term" value="F:metal ion binding"/>
    <property type="evidence" value="ECO:0007669"/>
    <property type="project" value="UniProtKB-KW"/>
</dbReference>
<organism evidence="4">
    <name type="scientific">Oikopleura dioica</name>
    <name type="common">Tunicate</name>
    <dbReference type="NCBI Taxonomy" id="34765"/>
    <lineage>
        <taxon>Eukaryota</taxon>
        <taxon>Metazoa</taxon>
        <taxon>Chordata</taxon>
        <taxon>Tunicata</taxon>
        <taxon>Appendicularia</taxon>
        <taxon>Copelata</taxon>
        <taxon>Oikopleuridae</taxon>
        <taxon>Oikopleura</taxon>
    </lineage>
</organism>
<dbReference type="InterPro" id="IPR007590">
    <property type="entry name" value="Saf4/Yju2"/>
</dbReference>
<proteinExistence type="inferred from homology"/>
<comment type="function">
    <text evidence="1">Part of the spliceosome which catalyzes two sequential transesterification reactions, first the excision of the non-coding intron from pre-mRNA and then the ligation of the coding exons to form the mature mRNA. Plays a role in stabilizing the structure of the spliceosome catalytic core and docking of the branch helix into the active site, producing 5'-exon and lariat intron-3'-intermediates.</text>
</comment>
<evidence type="ECO:0000256" key="2">
    <source>
        <dbReference type="SAM" id="Coils"/>
    </source>
</evidence>
<feature type="binding site" evidence="1">
    <location>
        <position position="51"/>
    </location>
    <ligand>
        <name>Zn(2+)</name>
        <dbReference type="ChEBI" id="CHEBI:29105"/>
    </ligand>
</feature>
<feature type="region of interest" description="Disordered" evidence="3">
    <location>
        <begin position="229"/>
        <end position="316"/>
    </location>
</feature>
<keyword evidence="1" id="KW-0747">Spliceosome</keyword>
<comment type="similarity">
    <text evidence="1">Belongs to the CWC16 family. YJU2 subfamily.</text>
</comment>
<dbReference type="EMBL" id="FN653050">
    <property type="protein sequence ID" value="CBY10021.1"/>
    <property type="molecule type" value="Genomic_DNA"/>
</dbReference>
<dbReference type="PANTHER" id="PTHR12111">
    <property type="entry name" value="SPLICING FACTOR YJU2"/>
    <property type="match status" value="1"/>
</dbReference>
<dbReference type="HAMAP" id="MF_03226">
    <property type="entry name" value="YJU2"/>
    <property type="match status" value="1"/>
</dbReference>
<dbReference type="InParanoid" id="E4XH73"/>
<keyword evidence="1" id="KW-0507">mRNA processing</keyword>
<reference evidence="4" key="1">
    <citation type="journal article" date="2010" name="Science">
        <title>Plasticity of animal genome architecture unmasked by rapid evolution of a pelagic tunicate.</title>
        <authorList>
            <person name="Denoeud F."/>
            <person name="Henriet S."/>
            <person name="Mungpakdee S."/>
            <person name="Aury J.M."/>
            <person name="Da Silva C."/>
            <person name="Brinkmann H."/>
            <person name="Mikhaleva J."/>
            <person name="Olsen L.C."/>
            <person name="Jubin C."/>
            <person name="Canestro C."/>
            <person name="Bouquet J.M."/>
            <person name="Danks G."/>
            <person name="Poulain J."/>
            <person name="Campsteijn C."/>
            <person name="Adamski M."/>
            <person name="Cross I."/>
            <person name="Yadetie F."/>
            <person name="Muffato M."/>
            <person name="Louis A."/>
            <person name="Butcher S."/>
            <person name="Tsagkogeorga G."/>
            <person name="Konrad A."/>
            <person name="Singh S."/>
            <person name="Jensen M.F."/>
            <person name="Cong E.H."/>
            <person name="Eikeseth-Otteraa H."/>
            <person name="Noel B."/>
            <person name="Anthouard V."/>
            <person name="Porcel B.M."/>
            <person name="Kachouri-Lafond R."/>
            <person name="Nishino A."/>
            <person name="Ugolini M."/>
            <person name="Chourrout P."/>
            <person name="Nishida H."/>
            <person name="Aasland R."/>
            <person name="Huzurbazar S."/>
            <person name="Westhof E."/>
            <person name="Delsuc F."/>
            <person name="Lehrach H."/>
            <person name="Reinhardt R."/>
            <person name="Weissenbach J."/>
            <person name="Roy S.W."/>
            <person name="Artiguenave F."/>
            <person name="Postlethwait J.H."/>
            <person name="Manak J.R."/>
            <person name="Thompson E.M."/>
            <person name="Jaillon O."/>
            <person name="Du Pasquier L."/>
            <person name="Boudinot P."/>
            <person name="Liberles D.A."/>
            <person name="Volff J.N."/>
            <person name="Philippe H."/>
            <person name="Lenhard B."/>
            <person name="Roest Crollius H."/>
            <person name="Wincker P."/>
            <person name="Chourrout D."/>
        </authorList>
    </citation>
    <scope>NUCLEOTIDE SEQUENCE [LARGE SCALE GENOMIC DNA]</scope>
</reference>